<dbReference type="EMBL" id="JAVRFD010000029">
    <property type="protein sequence ID" value="MDT0548849.1"/>
    <property type="molecule type" value="Genomic_DNA"/>
</dbReference>
<feature type="signal peptide" evidence="4">
    <location>
        <begin position="1"/>
        <end position="20"/>
    </location>
</feature>
<gene>
    <name evidence="6" type="ORF">RND15_40190</name>
</gene>
<sequence length="182" mass="18975">MSPFARRTSALLLAGLALCAAGCQDTATPSERAEPTSASSSPTSSPTSSPSPSADPEPTGLGTVHQDPAYSKDLDRTEGPITVKSGERFSIAMRQNISARADWSLAEPGPSAAVLRKAGESSYQTAREKELVGGGSTKYFTFEAVKAGQTRIVLANSFGTDKSAGGYSPTLPRTVTYQVTVR</sequence>
<reference evidence="6" key="1">
    <citation type="submission" date="2024-05" db="EMBL/GenBank/DDBJ databases">
        <title>30 novel species of actinomycetes from the DSMZ collection.</title>
        <authorList>
            <person name="Nouioui I."/>
        </authorList>
    </citation>
    <scope>NUCLEOTIDE SEQUENCE</scope>
    <source>
        <strain evidence="6">DSM 41529</strain>
    </source>
</reference>
<accession>A0ABU2XTS3</accession>
<evidence type="ECO:0000256" key="2">
    <source>
        <dbReference type="ARBA" id="ARBA00022704"/>
    </source>
</evidence>
<comment type="caution">
    <text evidence="6">The sequence shown here is derived from an EMBL/GenBank/DDBJ whole genome shotgun (WGS) entry which is preliminary data.</text>
</comment>
<organism evidence="6 7">
    <name type="scientific">Streptomyces lonegramiae</name>
    <dbReference type="NCBI Taxonomy" id="3075524"/>
    <lineage>
        <taxon>Bacteria</taxon>
        <taxon>Bacillati</taxon>
        <taxon>Actinomycetota</taxon>
        <taxon>Actinomycetes</taxon>
        <taxon>Kitasatosporales</taxon>
        <taxon>Streptomycetaceae</taxon>
        <taxon>Streptomyces</taxon>
    </lineage>
</organism>
<evidence type="ECO:0000256" key="4">
    <source>
        <dbReference type="SAM" id="SignalP"/>
    </source>
</evidence>
<dbReference type="Pfam" id="PF09394">
    <property type="entry name" value="Inhibitor_I42"/>
    <property type="match status" value="1"/>
</dbReference>
<keyword evidence="1 6" id="KW-0646">Protease inhibitor</keyword>
<evidence type="ECO:0000313" key="7">
    <source>
        <dbReference type="Proteomes" id="UP001180754"/>
    </source>
</evidence>
<dbReference type="RefSeq" id="WP_311729415.1">
    <property type="nucleotide sequence ID" value="NZ_JAVRFD010000029.1"/>
</dbReference>
<protein>
    <submittedName>
        <fullName evidence="6">Protease inhibitor I42 family protein</fullName>
    </submittedName>
</protein>
<dbReference type="InterPro" id="IPR018990">
    <property type="entry name" value="Prot_inh_I42_chagasin"/>
</dbReference>
<dbReference type="GO" id="GO:0030414">
    <property type="term" value="F:peptidase inhibitor activity"/>
    <property type="evidence" value="ECO:0007669"/>
    <property type="project" value="UniProtKB-KW"/>
</dbReference>
<feature type="region of interest" description="Disordered" evidence="3">
    <location>
        <begin position="24"/>
        <end position="83"/>
    </location>
</feature>
<feature type="chain" id="PRO_5047062536" evidence="4">
    <location>
        <begin position="21"/>
        <end position="182"/>
    </location>
</feature>
<evidence type="ECO:0000256" key="3">
    <source>
        <dbReference type="SAM" id="MobiDB-lite"/>
    </source>
</evidence>
<keyword evidence="4" id="KW-0732">Signal</keyword>
<proteinExistence type="predicted"/>
<feature type="domain" description="Proteinase inhibitor I42 chagasin" evidence="5">
    <location>
        <begin position="82"/>
        <end position="163"/>
    </location>
</feature>
<keyword evidence="2" id="KW-0789">Thiol protease inhibitor</keyword>
<feature type="compositionally biased region" description="Low complexity" evidence="3">
    <location>
        <begin position="35"/>
        <end position="58"/>
    </location>
</feature>
<dbReference type="InterPro" id="IPR036331">
    <property type="entry name" value="Chagasin-like_sf"/>
</dbReference>
<evidence type="ECO:0000256" key="1">
    <source>
        <dbReference type="ARBA" id="ARBA00022690"/>
    </source>
</evidence>
<dbReference type="Gene3D" id="2.60.40.2020">
    <property type="match status" value="1"/>
</dbReference>
<evidence type="ECO:0000259" key="5">
    <source>
        <dbReference type="Pfam" id="PF09394"/>
    </source>
</evidence>
<evidence type="ECO:0000313" key="6">
    <source>
        <dbReference type="EMBL" id="MDT0548849.1"/>
    </source>
</evidence>
<keyword evidence="7" id="KW-1185">Reference proteome</keyword>
<name>A0ABU2XTS3_9ACTN</name>
<dbReference type="SUPFAM" id="SSF141066">
    <property type="entry name" value="ICP-like"/>
    <property type="match status" value="1"/>
</dbReference>
<dbReference type="Proteomes" id="UP001180754">
    <property type="component" value="Unassembled WGS sequence"/>
</dbReference>